<dbReference type="CDD" id="cd19438">
    <property type="entry name" value="lipocalin_Blc-like"/>
    <property type="match status" value="1"/>
</dbReference>
<evidence type="ECO:0000313" key="4">
    <source>
        <dbReference type="EMBL" id="CEM51573.1"/>
    </source>
</evidence>
<dbReference type="SUPFAM" id="SSF50814">
    <property type="entry name" value="Lipocalins"/>
    <property type="match status" value="1"/>
</dbReference>
<feature type="signal peptide" evidence="2">
    <location>
        <begin position="1"/>
        <end position="24"/>
    </location>
</feature>
<sequence length="282" mass="31462">MPFRRVVPLAFLLAVNLEVKNASAEGLFDWLKDLDFSKDLSLTKDGDNNSTETKDAYKVEKGGDEMMKPSKEADEKPGPSIFDFGSIFSSPKAIDDLDLDRYAGVWYEQASSYVPKYTFSRGCLCTTATYTVNLTEEKPFVEVLNQCLKEDGSQSRADGRADPVKPASDRKTKGQLQVSFETSGSDDKKTTEDQDGWISPFDFANLLSGGKGNYWVLYTDYDSLAVVGGPDKTQMYYLSRDPQVTEEQFAFMDQVAKDNGYKNEVSGLIRTDQSEETCGVRQ</sequence>
<dbReference type="PANTHER" id="PTHR10612">
    <property type="entry name" value="APOLIPOPROTEIN D"/>
    <property type="match status" value="1"/>
</dbReference>
<accession>A0A0G4I3M4</accession>
<feature type="chain" id="PRO_5005192548" description="Lipocalin/cytosolic fatty-acid binding domain-containing protein" evidence="2">
    <location>
        <begin position="25"/>
        <end position="282"/>
    </location>
</feature>
<feature type="compositionally biased region" description="Basic and acidic residues" evidence="1">
    <location>
        <begin position="151"/>
        <end position="172"/>
    </location>
</feature>
<dbReference type="PANTHER" id="PTHR10612:SF34">
    <property type="entry name" value="APOLIPOPROTEIN D"/>
    <property type="match status" value="1"/>
</dbReference>
<evidence type="ECO:0000256" key="2">
    <source>
        <dbReference type="SAM" id="SignalP"/>
    </source>
</evidence>
<protein>
    <recommendedName>
        <fullName evidence="3">Lipocalin/cytosolic fatty-acid binding domain-containing protein</fullName>
    </recommendedName>
</protein>
<proteinExistence type="predicted"/>
<dbReference type="GO" id="GO:0006950">
    <property type="term" value="P:response to stress"/>
    <property type="evidence" value="ECO:0007669"/>
    <property type="project" value="UniProtKB-ARBA"/>
</dbReference>
<dbReference type="InterPro" id="IPR000566">
    <property type="entry name" value="Lipocln_cytosolic_FA-bd_dom"/>
</dbReference>
<feature type="domain" description="Lipocalin/cytosolic fatty-acid binding" evidence="3">
    <location>
        <begin position="207"/>
        <end position="263"/>
    </location>
</feature>
<evidence type="ECO:0000259" key="3">
    <source>
        <dbReference type="Pfam" id="PF08212"/>
    </source>
</evidence>
<dbReference type="EMBL" id="CDMZ01004982">
    <property type="protein sequence ID" value="CEM51573.1"/>
    <property type="molecule type" value="Genomic_DNA"/>
</dbReference>
<dbReference type="InterPro" id="IPR047202">
    <property type="entry name" value="Lipocalin_Blc-like_dom"/>
</dbReference>
<organism evidence="4">
    <name type="scientific">Chromera velia CCMP2878</name>
    <dbReference type="NCBI Taxonomy" id="1169474"/>
    <lineage>
        <taxon>Eukaryota</taxon>
        <taxon>Sar</taxon>
        <taxon>Alveolata</taxon>
        <taxon>Colpodellida</taxon>
        <taxon>Chromeraceae</taxon>
        <taxon>Chromera</taxon>
    </lineage>
</organism>
<reference evidence="4" key="1">
    <citation type="submission" date="2014-11" db="EMBL/GenBank/DDBJ databases">
        <authorList>
            <person name="Otto D Thomas"/>
            <person name="Naeem Raeece"/>
        </authorList>
    </citation>
    <scope>NUCLEOTIDE SEQUENCE</scope>
</reference>
<feature type="region of interest" description="Disordered" evidence="1">
    <location>
        <begin position="151"/>
        <end position="194"/>
    </location>
</feature>
<evidence type="ECO:0000256" key="1">
    <source>
        <dbReference type="SAM" id="MobiDB-lite"/>
    </source>
</evidence>
<name>A0A0G4I3M4_9ALVE</name>
<dbReference type="Pfam" id="PF08212">
    <property type="entry name" value="Lipocalin_2"/>
    <property type="match status" value="2"/>
</dbReference>
<feature type="compositionally biased region" description="Polar residues" evidence="1">
    <location>
        <begin position="174"/>
        <end position="183"/>
    </location>
</feature>
<dbReference type="Gene3D" id="2.40.128.20">
    <property type="match status" value="1"/>
</dbReference>
<keyword evidence="2" id="KW-0732">Signal</keyword>
<dbReference type="VEuPathDB" id="CryptoDB:Cvel_10704"/>
<feature type="domain" description="Lipocalin/cytosolic fatty-acid binding" evidence="3">
    <location>
        <begin position="97"/>
        <end position="186"/>
    </location>
</feature>
<dbReference type="PhylomeDB" id="A0A0G4I3M4"/>
<dbReference type="InterPro" id="IPR012674">
    <property type="entry name" value="Calycin"/>
</dbReference>
<gene>
    <name evidence="4" type="ORF">Cvel_10704</name>
</gene>
<dbReference type="AlphaFoldDB" id="A0A0G4I3M4"/>